<dbReference type="AlphaFoldDB" id="A0A0A1TWC0"/>
<proteinExistence type="predicted"/>
<name>A0A0A1TWC0_ENTIV</name>
<dbReference type="VEuPathDB" id="AmoebaDB:EIN_002750"/>
<accession>A0A0A1TWC0</accession>
<organism evidence="2 3">
    <name type="scientific">Entamoeba invadens IP1</name>
    <dbReference type="NCBI Taxonomy" id="370355"/>
    <lineage>
        <taxon>Eukaryota</taxon>
        <taxon>Amoebozoa</taxon>
        <taxon>Evosea</taxon>
        <taxon>Archamoebae</taxon>
        <taxon>Mastigamoebida</taxon>
        <taxon>Entamoebidae</taxon>
        <taxon>Entamoeba</taxon>
    </lineage>
</organism>
<feature type="region of interest" description="Disordered" evidence="1">
    <location>
        <begin position="173"/>
        <end position="194"/>
    </location>
</feature>
<evidence type="ECO:0000313" key="3">
    <source>
        <dbReference type="Proteomes" id="UP000014680"/>
    </source>
</evidence>
<reference evidence="2 3" key="1">
    <citation type="submission" date="2012-10" db="EMBL/GenBank/DDBJ databases">
        <authorList>
            <person name="Zafar N."/>
            <person name="Inman J."/>
            <person name="Hall N."/>
            <person name="Lorenzi H."/>
            <person name="Caler E."/>
        </authorList>
    </citation>
    <scope>NUCLEOTIDE SEQUENCE [LARGE SCALE GENOMIC DNA]</scope>
    <source>
        <strain evidence="2 3">IP1</strain>
    </source>
</reference>
<dbReference type="GeneID" id="14883894"/>
<feature type="compositionally biased region" description="Low complexity" evidence="1">
    <location>
        <begin position="174"/>
        <end position="187"/>
    </location>
</feature>
<dbReference type="RefSeq" id="XP_004184266.1">
    <property type="nucleotide sequence ID" value="XM_004184218.1"/>
</dbReference>
<dbReference type="KEGG" id="eiv:EIN_002750"/>
<gene>
    <name evidence="2" type="ORF">EIN_002750</name>
</gene>
<feature type="region of interest" description="Disordered" evidence="1">
    <location>
        <begin position="236"/>
        <end position="270"/>
    </location>
</feature>
<evidence type="ECO:0000256" key="1">
    <source>
        <dbReference type="SAM" id="MobiDB-lite"/>
    </source>
</evidence>
<dbReference type="EMBL" id="KB207104">
    <property type="protein sequence ID" value="ELP84920.1"/>
    <property type="molecule type" value="Genomic_DNA"/>
</dbReference>
<keyword evidence="3" id="KW-1185">Reference proteome</keyword>
<protein>
    <submittedName>
        <fullName evidence="2">Uncharacterized protein</fullName>
    </submittedName>
</protein>
<evidence type="ECO:0000313" key="2">
    <source>
        <dbReference type="EMBL" id="ELP84920.1"/>
    </source>
</evidence>
<dbReference type="Proteomes" id="UP000014680">
    <property type="component" value="Unassembled WGS sequence"/>
</dbReference>
<sequence>MLRFRVEGSDFRYEELQNYIKKFENATCDMKTVNMCHVNVKSRKYAKSIEKNIDDTKPSCSQMCVEIGGTKNLIYITLYNLPDGTTTEQVRDFLQEFSIGEITLLEDVPLITIITPSYSESKKIPQQIILEKFGNAKLVFESILSLKYISNTICDKKDAQHNENAQHEIRQMNEESTQQEVTQQTLQSNDSNNTQMQTTQKLKCSICGQLGHTHQNCTCTKQQQEELEKVRQENLKANEEGKTEKIEKKESGVVREHPEKTSQTADTHKKSIDVKTEVLVKEIHKETEIEPNNLKEMVRDLVNEVKSEIEKKEFRI</sequence>